<dbReference type="PhylomeDB" id="S8B228"/>
<dbReference type="HOGENOM" id="CLU_679885_0_0_1"/>
<protein>
    <submittedName>
        <fullName evidence="2">Uncharacterized protein</fullName>
    </submittedName>
</protein>
<feature type="region of interest" description="Disordered" evidence="1">
    <location>
        <begin position="1"/>
        <end position="23"/>
    </location>
</feature>
<dbReference type="Proteomes" id="UP000019376">
    <property type="component" value="Unassembled WGS sequence"/>
</dbReference>
<keyword evidence="3" id="KW-1185">Reference proteome</keyword>
<evidence type="ECO:0000256" key="1">
    <source>
        <dbReference type="SAM" id="MobiDB-lite"/>
    </source>
</evidence>
<dbReference type="EMBL" id="KB644414">
    <property type="protein sequence ID" value="EPS32863.1"/>
    <property type="molecule type" value="Genomic_DNA"/>
</dbReference>
<dbReference type="OrthoDB" id="4776522at2759"/>
<evidence type="ECO:0000313" key="2">
    <source>
        <dbReference type="EMBL" id="EPS32863.1"/>
    </source>
</evidence>
<accession>S8B228</accession>
<sequence length="405" mass="44692">MDPEQQEPSASQGQLPNGHSSSAPVNIQELFERIMGSIGEQDSAQLTASSDNSTNSSISTLVVASPPFMQEMRYTPRAGLWCGHETVLRSWNIAGSSHCQFCGRSERWLWTCTADTPDHSPYEQSPEPVSPDRSILAPRIQQAILQDEYTEAQVEIMVGQKLKVLEEAAAARQLASENVSSGRDILVDNALSSEGTHPETAPPMQAAVAQQSSTHNDIGHAVDVIASSSPPDGQASLEACRLLACANCKPRLLEQSWGHIDAVVGEPYVTPPQIPEYQDRPISDATALRQMHEHCPDWEWSPDFEEWWSTARVIRGFDLLPLLLTAELLAAGQNEFIRLVGHLVIGQRVTFEEMRQSIWETSPLVYQFISPFLQVGDFSDTSHQEDWAMAGIEMTEAVEESEGEV</sequence>
<gene>
    <name evidence="2" type="ORF">PDE_07824</name>
</gene>
<dbReference type="AlphaFoldDB" id="S8B228"/>
<dbReference type="STRING" id="933388.S8B228"/>
<proteinExistence type="predicted"/>
<organism evidence="2 3">
    <name type="scientific">Penicillium oxalicum (strain 114-2 / CGMCC 5302)</name>
    <name type="common">Penicillium decumbens</name>
    <dbReference type="NCBI Taxonomy" id="933388"/>
    <lineage>
        <taxon>Eukaryota</taxon>
        <taxon>Fungi</taxon>
        <taxon>Dikarya</taxon>
        <taxon>Ascomycota</taxon>
        <taxon>Pezizomycotina</taxon>
        <taxon>Eurotiomycetes</taxon>
        <taxon>Eurotiomycetidae</taxon>
        <taxon>Eurotiales</taxon>
        <taxon>Aspergillaceae</taxon>
        <taxon>Penicillium</taxon>
    </lineage>
</organism>
<reference evidence="2 3" key="1">
    <citation type="journal article" date="2013" name="PLoS ONE">
        <title>Genomic and secretomic analyses reveal unique features of the lignocellulolytic enzyme system of Penicillium decumbens.</title>
        <authorList>
            <person name="Liu G."/>
            <person name="Zhang L."/>
            <person name="Wei X."/>
            <person name="Zou G."/>
            <person name="Qin Y."/>
            <person name="Ma L."/>
            <person name="Li J."/>
            <person name="Zheng H."/>
            <person name="Wang S."/>
            <person name="Wang C."/>
            <person name="Xun L."/>
            <person name="Zhao G.-P."/>
            <person name="Zhou Z."/>
            <person name="Qu Y."/>
        </authorList>
    </citation>
    <scope>NUCLEOTIDE SEQUENCE [LARGE SCALE GENOMIC DNA]</scope>
    <source>
        <strain evidence="3">114-2 / CGMCC 5302</strain>
    </source>
</reference>
<evidence type="ECO:0000313" key="3">
    <source>
        <dbReference type="Proteomes" id="UP000019376"/>
    </source>
</evidence>
<name>S8B228_PENO1</name>
<feature type="region of interest" description="Disordered" evidence="1">
    <location>
        <begin position="193"/>
        <end position="213"/>
    </location>
</feature>
<dbReference type="eggNOG" id="ENOG502SY80">
    <property type="taxonomic scope" value="Eukaryota"/>
</dbReference>